<feature type="transmembrane region" description="Helical" evidence="3">
    <location>
        <begin position="25"/>
        <end position="44"/>
    </location>
</feature>
<gene>
    <name evidence="4" type="ORF">ENS29_11740</name>
</gene>
<reference evidence="4" key="1">
    <citation type="journal article" date="2020" name="mSystems">
        <title>Genome- and Community-Level Interaction Insights into Carbon Utilization and Element Cycling Functions of Hydrothermarchaeota in Hydrothermal Sediment.</title>
        <authorList>
            <person name="Zhou Z."/>
            <person name="Liu Y."/>
            <person name="Xu W."/>
            <person name="Pan J."/>
            <person name="Luo Z.H."/>
            <person name="Li M."/>
        </authorList>
    </citation>
    <scope>NUCLEOTIDE SEQUENCE [LARGE SCALE GENOMIC DNA]</scope>
    <source>
        <strain evidence="4">SpSt-477</strain>
    </source>
</reference>
<dbReference type="PIRSF" id="PIRSF016661">
    <property type="entry name" value="BioY"/>
    <property type="match status" value="1"/>
</dbReference>
<keyword evidence="2" id="KW-0813">Transport</keyword>
<dbReference type="AlphaFoldDB" id="A0A7C4W0Z6"/>
<dbReference type="GO" id="GO:0015225">
    <property type="term" value="F:biotin transmembrane transporter activity"/>
    <property type="evidence" value="ECO:0007669"/>
    <property type="project" value="UniProtKB-UniRule"/>
</dbReference>
<comment type="subcellular location">
    <subcellularLocation>
        <location evidence="2">Cell membrane</location>
        <topology evidence="2">Multi-pass membrane protein</topology>
    </subcellularLocation>
</comment>
<name>A0A7C4W0Z6_9BACT</name>
<comment type="similarity">
    <text evidence="1 2">Belongs to the BioY family.</text>
</comment>
<feature type="transmembrane region" description="Helical" evidence="3">
    <location>
        <begin position="127"/>
        <end position="149"/>
    </location>
</feature>
<dbReference type="Gene3D" id="1.10.1760.20">
    <property type="match status" value="1"/>
</dbReference>
<protein>
    <recommendedName>
        <fullName evidence="2">Biotin transporter</fullName>
    </recommendedName>
</protein>
<keyword evidence="2" id="KW-1003">Cell membrane</keyword>
<dbReference type="InterPro" id="IPR003784">
    <property type="entry name" value="BioY"/>
</dbReference>
<feature type="transmembrane region" description="Helical" evidence="3">
    <location>
        <begin position="95"/>
        <end position="115"/>
    </location>
</feature>
<dbReference type="PANTHER" id="PTHR34295">
    <property type="entry name" value="BIOTIN TRANSPORTER BIOY"/>
    <property type="match status" value="1"/>
</dbReference>
<comment type="caution">
    <text evidence="4">The sequence shown here is derived from an EMBL/GenBank/DDBJ whole genome shotgun (WGS) entry which is preliminary data.</text>
</comment>
<evidence type="ECO:0000313" key="4">
    <source>
        <dbReference type="EMBL" id="HGU33516.1"/>
    </source>
</evidence>
<accession>A0A7C4W0Z6</accession>
<evidence type="ECO:0000256" key="3">
    <source>
        <dbReference type="SAM" id="Phobius"/>
    </source>
</evidence>
<evidence type="ECO:0000256" key="2">
    <source>
        <dbReference type="PIRNR" id="PIRNR016661"/>
    </source>
</evidence>
<proteinExistence type="inferred from homology"/>
<dbReference type="Pfam" id="PF02632">
    <property type="entry name" value="BioY"/>
    <property type="match status" value="1"/>
</dbReference>
<sequence>METASKSRTNPTHETAGTSIDRLKMGIYAALFAALTAAGAYLAIPIGPVPIILQNMFVLLAGLMLGSKWGSISIGLYLFAGAIGFPVFSGGTGGIARLIGPTGGYLIGFLAAAYITGKAVEGFGDRWISRVAGMLIATLVVYGLGVSVLKWVTAMSWQKAFAVGVLPFLIGDGLKIAAAEAVYRMVSRQFPVPRP</sequence>
<dbReference type="PANTHER" id="PTHR34295:SF1">
    <property type="entry name" value="BIOTIN TRANSPORTER BIOY"/>
    <property type="match status" value="1"/>
</dbReference>
<keyword evidence="2 3" id="KW-0472">Membrane</keyword>
<keyword evidence="3" id="KW-0812">Transmembrane</keyword>
<evidence type="ECO:0000256" key="1">
    <source>
        <dbReference type="ARBA" id="ARBA00010692"/>
    </source>
</evidence>
<feature type="transmembrane region" description="Helical" evidence="3">
    <location>
        <begin position="56"/>
        <end position="83"/>
    </location>
</feature>
<keyword evidence="3" id="KW-1133">Transmembrane helix</keyword>
<dbReference type="EMBL" id="DSUH01000267">
    <property type="protein sequence ID" value="HGU33516.1"/>
    <property type="molecule type" value="Genomic_DNA"/>
</dbReference>
<dbReference type="GO" id="GO:0005886">
    <property type="term" value="C:plasma membrane"/>
    <property type="evidence" value="ECO:0007669"/>
    <property type="project" value="UniProtKB-SubCell"/>
</dbReference>
<feature type="transmembrane region" description="Helical" evidence="3">
    <location>
        <begin position="161"/>
        <end position="183"/>
    </location>
</feature>
<organism evidence="4">
    <name type="scientific">Desulfatirhabdium butyrativorans</name>
    <dbReference type="NCBI Taxonomy" id="340467"/>
    <lineage>
        <taxon>Bacteria</taxon>
        <taxon>Pseudomonadati</taxon>
        <taxon>Thermodesulfobacteriota</taxon>
        <taxon>Desulfobacteria</taxon>
        <taxon>Desulfobacterales</taxon>
        <taxon>Desulfatirhabdiaceae</taxon>
        <taxon>Desulfatirhabdium</taxon>
    </lineage>
</organism>